<feature type="transmembrane region" description="Helical" evidence="5">
    <location>
        <begin position="107"/>
        <end position="127"/>
    </location>
</feature>
<gene>
    <name evidence="6" type="ORF">NESM_000864300</name>
</gene>
<feature type="transmembrane region" description="Helical" evidence="5">
    <location>
        <begin position="6"/>
        <end position="25"/>
    </location>
</feature>
<evidence type="ECO:0000256" key="1">
    <source>
        <dbReference type="ARBA" id="ARBA00004141"/>
    </source>
</evidence>
<organism evidence="6 7">
    <name type="scientific">Novymonas esmeraldas</name>
    <dbReference type="NCBI Taxonomy" id="1808958"/>
    <lineage>
        <taxon>Eukaryota</taxon>
        <taxon>Discoba</taxon>
        <taxon>Euglenozoa</taxon>
        <taxon>Kinetoplastea</taxon>
        <taxon>Metakinetoplastina</taxon>
        <taxon>Trypanosomatida</taxon>
        <taxon>Trypanosomatidae</taxon>
        <taxon>Novymonas</taxon>
    </lineage>
</organism>
<dbReference type="AlphaFoldDB" id="A0AAW0EYR1"/>
<protein>
    <recommendedName>
        <fullName evidence="8">DUF423 domain-containing protein</fullName>
    </recommendedName>
</protein>
<keyword evidence="7" id="KW-1185">Reference proteome</keyword>
<name>A0AAW0EYR1_9TRYP</name>
<dbReference type="GO" id="GO:0016020">
    <property type="term" value="C:membrane"/>
    <property type="evidence" value="ECO:0007669"/>
    <property type="project" value="UniProtKB-SubCell"/>
</dbReference>
<sequence>MVYAPLLVYCGLLGGTGMLAGAYGAHGLKTEDAHERLAFVAAAQHQVLHSVAALASVTLAEVLRPSKPAAARRMTAAASLFLFGITVSAGTRYALSFGAPPRLRRLGPLGGLTATTGWFCAAFAALAL</sequence>
<feature type="transmembrane region" description="Helical" evidence="5">
    <location>
        <begin position="76"/>
        <end position="95"/>
    </location>
</feature>
<proteinExistence type="predicted"/>
<evidence type="ECO:0000256" key="5">
    <source>
        <dbReference type="SAM" id="Phobius"/>
    </source>
</evidence>
<keyword evidence="2 5" id="KW-0812">Transmembrane</keyword>
<evidence type="ECO:0008006" key="8">
    <source>
        <dbReference type="Google" id="ProtNLM"/>
    </source>
</evidence>
<comment type="subcellular location">
    <subcellularLocation>
        <location evidence="1">Membrane</location>
        <topology evidence="1">Multi-pass membrane protein</topology>
    </subcellularLocation>
</comment>
<comment type="caution">
    <text evidence="6">The sequence shown here is derived from an EMBL/GenBank/DDBJ whole genome shotgun (WGS) entry which is preliminary data.</text>
</comment>
<evidence type="ECO:0000256" key="4">
    <source>
        <dbReference type="ARBA" id="ARBA00023136"/>
    </source>
</evidence>
<accession>A0AAW0EYR1</accession>
<keyword evidence="4 5" id="KW-0472">Membrane</keyword>
<evidence type="ECO:0000313" key="7">
    <source>
        <dbReference type="Proteomes" id="UP001430356"/>
    </source>
</evidence>
<evidence type="ECO:0000256" key="3">
    <source>
        <dbReference type="ARBA" id="ARBA00022989"/>
    </source>
</evidence>
<reference evidence="6 7" key="1">
    <citation type="journal article" date="2021" name="MBio">
        <title>A New Model Trypanosomatid, Novymonas esmeraldas: Genomic Perception of Its 'Candidatus Pandoraea novymonadis' Endosymbiont.</title>
        <authorList>
            <person name="Zakharova A."/>
            <person name="Saura A."/>
            <person name="Butenko A."/>
            <person name="Podesvova L."/>
            <person name="Warmusova S."/>
            <person name="Kostygov A.Y."/>
            <person name="Nenarokova A."/>
            <person name="Lukes J."/>
            <person name="Opperdoes F.R."/>
            <person name="Yurchenko V."/>
        </authorList>
    </citation>
    <scope>NUCLEOTIDE SEQUENCE [LARGE SCALE GENOMIC DNA]</scope>
    <source>
        <strain evidence="6 7">E262AT.01</strain>
    </source>
</reference>
<dbReference type="PANTHER" id="PTHR43461:SF1">
    <property type="entry name" value="TRANSMEMBRANE PROTEIN 256"/>
    <property type="match status" value="1"/>
</dbReference>
<dbReference type="EMBL" id="JAECZO010000194">
    <property type="protein sequence ID" value="KAK7198969.1"/>
    <property type="molecule type" value="Genomic_DNA"/>
</dbReference>
<dbReference type="Proteomes" id="UP001430356">
    <property type="component" value="Unassembled WGS sequence"/>
</dbReference>
<dbReference type="PANTHER" id="PTHR43461">
    <property type="entry name" value="TRANSMEMBRANE PROTEIN 256"/>
    <property type="match status" value="1"/>
</dbReference>
<dbReference type="Pfam" id="PF04241">
    <property type="entry name" value="DUF423"/>
    <property type="match status" value="1"/>
</dbReference>
<evidence type="ECO:0000313" key="6">
    <source>
        <dbReference type="EMBL" id="KAK7198969.1"/>
    </source>
</evidence>
<feature type="transmembrane region" description="Helical" evidence="5">
    <location>
        <begin position="37"/>
        <end position="56"/>
    </location>
</feature>
<keyword evidence="3 5" id="KW-1133">Transmembrane helix</keyword>
<dbReference type="InterPro" id="IPR006696">
    <property type="entry name" value="DUF423"/>
</dbReference>
<evidence type="ECO:0000256" key="2">
    <source>
        <dbReference type="ARBA" id="ARBA00022692"/>
    </source>
</evidence>